<evidence type="ECO:0000313" key="1">
    <source>
        <dbReference type="EMBL" id="SEG80744.1"/>
    </source>
</evidence>
<dbReference type="AlphaFoldDB" id="A0A1H6D6N1"/>
<name>A0A1H6D6N1_9ACTN</name>
<sequence>MSHQVADAVAEIAAPLEELLAGCDHVVSIYLCGVTEAGEPSRAPVELAGALYTASGIPLCPAVAERVGRPWRDRLHQLVHAQIPTVRSWPPKDPPELELSADEIERVTALTDDLAEVLEAHLGPVRRAYELSSHGGSYREIPPDMCCSHDIVWNDLLLVTKAWATLLHIGLSD</sequence>
<evidence type="ECO:0000313" key="2">
    <source>
        <dbReference type="Proteomes" id="UP000236723"/>
    </source>
</evidence>
<accession>A0A1H6D6N1</accession>
<gene>
    <name evidence="1" type="ORF">SAMN04489712_113144</name>
</gene>
<organism evidence="1 2">
    <name type="scientific">Thermomonospora echinospora</name>
    <dbReference type="NCBI Taxonomy" id="1992"/>
    <lineage>
        <taxon>Bacteria</taxon>
        <taxon>Bacillati</taxon>
        <taxon>Actinomycetota</taxon>
        <taxon>Actinomycetes</taxon>
        <taxon>Streptosporangiales</taxon>
        <taxon>Thermomonosporaceae</taxon>
        <taxon>Thermomonospora</taxon>
    </lineage>
</organism>
<proteinExistence type="predicted"/>
<protein>
    <submittedName>
        <fullName evidence="1">Uncharacterized protein</fullName>
    </submittedName>
</protein>
<reference evidence="2" key="1">
    <citation type="submission" date="2016-10" db="EMBL/GenBank/DDBJ databases">
        <authorList>
            <person name="Varghese N."/>
            <person name="Submissions S."/>
        </authorList>
    </citation>
    <scope>NUCLEOTIDE SEQUENCE [LARGE SCALE GENOMIC DNA]</scope>
    <source>
        <strain evidence="2">DSM 43163</strain>
    </source>
</reference>
<keyword evidence="2" id="KW-1185">Reference proteome</keyword>
<dbReference type="Proteomes" id="UP000236723">
    <property type="component" value="Unassembled WGS sequence"/>
</dbReference>
<dbReference type="RefSeq" id="WP_103941161.1">
    <property type="nucleotide sequence ID" value="NZ_FNVO01000013.1"/>
</dbReference>
<dbReference type="EMBL" id="FNVO01000013">
    <property type="protein sequence ID" value="SEG80744.1"/>
    <property type="molecule type" value="Genomic_DNA"/>
</dbReference>